<dbReference type="Proteomes" id="UP001500731">
    <property type="component" value="Unassembled WGS sequence"/>
</dbReference>
<feature type="transmembrane region" description="Helical" evidence="7">
    <location>
        <begin position="52"/>
        <end position="76"/>
    </location>
</feature>
<keyword evidence="2" id="KW-0813">Transport</keyword>
<dbReference type="Gene3D" id="1.20.1250.20">
    <property type="entry name" value="MFS general substrate transporter like domains"/>
    <property type="match status" value="2"/>
</dbReference>
<feature type="transmembrane region" description="Helical" evidence="7">
    <location>
        <begin position="88"/>
        <end position="109"/>
    </location>
</feature>
<dbReference type="Pfam" id="PF07690">
    <property type="entry name" value="MFS_1"/>
    <property type="match status" value="1"/>
</dbReference>
<proteinExistence type="predicted"/>
<accession>A0ABP8NZL7</accession>
<organism evidence="9 10">
    <name type="scientific">Microbacterium panaciterrae</name>
    <dbReference type="NCBI Taxonomy" id="985759"/>
    <lineage>
        <taxon>Bacteria</taxon>
        <taxon>Bacillati</taxon>
        <taxon>Actinomycetota</taxon>
        <taxon>Actinomycetes</taxon>
        <taxon>Micrococcales</taxon>
        <taxon>Microbacteriaceae</taxon>
        <taxon>Microbacterium</taxon>
    </lineage>
</organism>
<feature type="transmembrane region" description="Helical" evidence="7">
    <location>
        <begin position="184"/>
        <end position="206"/>
    </location>
</feature>
<feature type="transmembrane region" description="Helical" evidence="7">
    <location>
        <begin position="276"/>
        <end position="297"/>
    </location>
</feature>
<dbReference type="EMBL" id="BAABGP010000003">
    <property type="protein sequence ID" value="GAA4478710.1"/>
    <property type="molecule type" value="Genomic_DNA"/>
</dbReference>
<keyword evidence="10" id="KW-1185">Reference proteome</keyword>
<sequence>MTISATHRKTPAKAAIASWIGTTLEYYDFAVYGTASALVLNVLFFSKDLDPGISTLLAMATLAVGYVVRPLGALVLGPLADRFGRKFVMMLTLFGIGGCTFLIGCLPTYSQVGALAPILLVVIRVIQGLCVSGEQGSAITMSLEHAPEKRRGFITSFTTSGSASGGLLATGVFIPFAALPQDQLLGWAWRVPFWLSAVVVVAAYIIRRRLEEPPAFLETQAIKVRIAPLSQALRFHWVAIIRVAACALIAGVSYVFDSFSVAFATTGYHLDKPTILWVGVVTSMIAFVFTPFAGLLSDLIGRKTVFLIGAIGAGVLMMPYLWSITTGNWPLIFALGILCKAFFYSTVNAAWPAFFAEMFPNRVRASGLTVGTQIGFAIAGGIAPVASAALAGSSLQNWFGPAMLALAITVIAAIAALTAKETRRYTLDEIDELQQSEREKEVVTAAIVLPTTA</sequence>
<dbReference type="InterPro" id="IPR005829">
    <property type="entry name" value="Sugar_transporter_CS"/>
</dbReference>
<gene>
    <name evidence="9" type="ORF">GCM10023171_03190</name>
</gene>
<dbReference type="CDD" id="cd17369">
    <property type="entry name" value="MFS_ShiA_like"/>
    <property type="match status" value="1"/>
</dbReference>
<dbReference type="PANTHER" id="PTHR43045">
    <property type="entry name" value="SHIKIMATE TRANSPORTER"/>
    <property type="match status" value="1"/>
</dbReference>
<evidence type="ECO:0000256" key="2">
    <source>
        <dbReference type="ARBA" id="ARBA00022448"/>
    </source>
</evidence>
<evidence type="ECO:0000256" key="5">
    <source>
        <dbReference type="ARBA" id="ARBA00022989"/>
    </source>
</evidence>
<dbReference type="SUPFAM" id="SSF103473">
    <property type="entry name" value="MFS general substrate transporter"/>
    <property type="match status" value="1"/>
</dbReference>
<dbReference type="InterPro" id="IPR011701">
    <property type="entry name" value="MFS"/>
</dbReference>
<feature type="transmembrane region" description="Helical" evidence="7">
    <location>
        <begin position="26"/>
        <end position="46"/>
    </location>
</feature>
<evidence type="ECO:0000259" key="8">
    <source>
        <dbReference type="PROSITE" id="PS50850"/>
    </source>
</evidence>
<keyword evidence="4 7" id="KW-0812">Transmembrane</keyword>
<dbReference type="InterPro" id="IPR020846">
    <property type="entry name" value="MFS_dom"/>
</dbReference>
<keyword evidence="5 7" id="KW-1133">Transmembrane helix</keyword>
<evidence type="ECO:0000256" key="1">
    <source>
        <dbReference type="ARBA" id="ARBA00004651"/>
    </source>
</evidence>
<evidence type="ECO:0000313" key="10">
    <source>
        <dbReference type="Proteomes" id="UP001500731"/>
    </source>
</evidence>
<dbReference type="InterPro" id="IPR036259">
    <property type="entry name" value="MFS_trans_sf"/>
</dbReference>
<feature type="transmembrane region" description="Helical" evidence="7">
    <location>
        <begin position="398"/>
        <end position="417"/>
    </location>
</feature>
<keyword evidence="3" id="KW-1003">Cell membrane</keyword>
<evidence type="ECO:0000256" key="4">
    <source>
        <dbReference type="ARBA" id="ARBA00022692"/>
    </source>
</evidence>
<feature type="transmembrane region" description="Helical" evidence="7">
    <location>
        <begin position="235"/>
        <end position="256"/>
    </location>
</feature>
<dbReference type="PROSITE" id="PS00216">
    <property type="entry name" value="SUGAR_TRANSPORT_1"/>
    <property type="match status" value="2"/>
</dbReference>
<evidence type="ECO:0000256" key="7">
    <source>
        <dbReference type="SAM" id="Phobius"/>
    </source>
</evidence>
<dbReference type="InterPro" id="IPR005828">
    <property type="entry name" value="MFS_sugar_transport-like"/>
</dbReference>
<comment type="caution">
    <text evidence="9">The sequence shown here is derived from an EMBL/GenBank/DDBJ whole genome shotgun (WGS) entry which is preliminary data.</text>
</comment>
<feature type="domain" description="Major facilitator superfamily (MFS) profile" evidence="8">
    <location>
        <begin position="14"/>
        <end position="424"/>
    </location>
</feature>
<evidence type="ECO:0000256" key="6">
    <source>
        <dbReference type="ARBA" id="ARBA00023136"/>
    </source>
</evidence>
<feature type="transmembrane region" description="Helical" evidence="7">
    <location>
        <begin position="331"/>
        <end position="356"/>
    </location>
</feature>
<reference evidence="10" key="1">
    <citation type="journal article" date="2019" name="Int. J. Syst. Evol. Microbiol.">
        <title>The Global Catalogue of Microorganisms (GCM) 10K type strain sequencing project: providing services to taxonomists for standard genome sequencing and annotation.</title>
        <authorList>
            <consortium name="The Broad Institute Genomics Platform"/>
            <consortium name="The Broad Institute Genome Sequencing Center for Infectious Disease"/>
            <person name="Wu L."/>
            <person name="Ma J."/>
        </authorList>
    </citation>
    <scope>NUCLEOTIDE SEQUENCE [LARGE SCALE GENOMIC DNA]</scope>
    <source>
        <strain evidence="10">JCM 17839</strain>
    </source>
</reference>
<dbReference type="PANTHER" id="PTHR43045:SF1">
    <property type="entry name" value="SHIKIMATE TRANSPORTER"/>
    <property type="match status" value="1"/>
</dbReference>
<feature type="transmembrane region" description="Helical" evidence="7">
    <location>
        <begin position="115"/>
        <end position="132"/>
    </location>
</feature>
<dbReference type="RefSeq" id="WP_345183657.1">
    <property type="nucleotide sequence ID" value="NZ_BAABGP010000003.1"/>
</dbReference>
<keyword evidence="6 7" id="KW-0472">Membrane</keyword>
<dbReference type="PROSITE" id="PS50850">
    <property type="entry name" value="MFS"/>
    <property type="match status" value="1"/>
</dbReference>
<feature type="transmembrane region" description="Helical" evidence="7">
    <location>
        <begin position="368"/>
        <end position="392"/>
    </location>
</feature>
<feature type="transmembrane region" description="Helical" evidence="7">
    <location>
        <begin position="304"/>
        <end position="325"/>
    </location>
</feature>
<evidence type="ECO:0000256" key="3">
    <source>
        <dbReference type="ARBA" id="ARBA00022475"/>
    </source>
</evidence>
<name>A0ABP8NZL7_9MICO</name>
<protein>
    <submittedName>
        <fullName evidence="9">MFS transporter</fullName>
    </submittedName>
</protein>
<evidence type="ECO:0000313" key="9">
    <source>
        <dbReference type="EMBL" id="GAA4478710.1"/>
    </source>
</evidence>
<comment type="subcellular location">
    <subcellularLocation>
        <location evidence="1">Cell membrane</location>
        <topology evidence="1">Multi-pass membrane protein</topology>
    </subcellularLocation>
</comment>
<dbReference type="Pfam" id="PF00083">
    <property type="entry name" value="Sugar_tr"/>
    <property type="match status" value="1"/>
</dbReference>
<feature type="transmembrane region" description="Helical" evidence="7">
    <location>
        <begin position="153"/>
        <end position="178"/>
    </location>
</feature>